<reference evidence="1" key="1">
    <citation type="submission" date="2023-10" db="EMBL/GenBank/DDBJ databases">
        <authorList>
            <person name="Rodriguez Cubillos JULIANA M."/>
            <person name="De Vega J."/>
        </authorList>
    </citation>
    <scope>NUCLEOTIDE SEQUENCE</scope>
</reference>
<sequence>MSDDLSDTESQSLPKHSSLKSEIPQPVKTYHENHPVQITTIRLKGGSNYFRWSQSVRLYLRGRGKIGYITGDKKQPDKESADYETWDAENSMVMTWLVNSMTEEIGANYLCYATAKDLWEGVAEMYSDLDNQSQIYELTLQLGEIRQANDSVTKYFNCLKRIWQDLDLFNVYEWKSTEDCKHYKKMVDVSRVFKFLAGLNIEFDEVRGRILGRNPIPPIGEVFAEVRREESHRQVMLGKKAVIVPPPVEGSALAVPQVNPKSSPPRGDDKDRLVCNYCGKNRHTRQGCFKLHGRPNNRKTGKLGDRPASSTNEANSSPFTKEQMDHLFKLLKFNSSHNVPVGTVAQTGKNSWALSVQNHSNPWIIDSGASEHMTNCSHLFSSYFPSSGSEKVRIADGSYSSIAGKGSIKISEQITLQSVLHVPKFACNLLSVHKLSKDTNCSVLFRSSTCVFQDQNSGKMIGTAREMNGLYYFDETPLGNTTACGLNSASSPPVSDQVMLWHKRLGHPSFPYLKYLFPKFAKEINSSQFHCEACHLAKDHRVSFTSKVYSASQPFYLIHSDVWGPSKIKTMSGKKWFVTFIDDHTRVCWVYLLEKKSEVEQRFKDFFQMIENQFQTKTGILRSDNGTEYFNKYLSTFLVTKGIIHQSTCRDTPQQNGVAERKNRHLLEVTRAIMFSMNVPKYLWGNALLTACYLINRMPSRVLKYETPVEVLQNYFPMSRIIADLPLKVFGCLCYVYIPNIFRSKLDPKAEKCVFLGYASNKKGYKCFNPVTKKFFESMDVHFVENQPFFDKNSLQGENHCTNNEDNFWETLPALDDIVTINNPDAKIMEPRMLNLELPENIVSETGGETLIKDHTPQLQVYVRKKFQQGITDPIVSPAEIQSDLPSEGPTEILPSSSLSGDPNWKLAVKEEMNALRKNNTWSITDLPHDKRAVGCKWVFTVKCKADGNVERYKARLVAKGFTQTHGIDYQETFAPVAKINSIRILLSLAVNFNWILHQFDVKNAFLNGELHEEVYMSLPPGFEENLGRDKVCRLKKSLYGLKQSPRAWFERFGNVVKKHGFTQSQADHTLFFKHSHEGKIAILIVYVDDIIMTGDDVNEISDLKRRLEAEFDIKDLGKLKGTQGIFMKAKTMIFYGSPPPLEAEAYALKEPLIWLGELGLSRVDIELAAC</sequence>
<accession>A0ACB0LPE4</accession>
<comment type="caution">
    <text evidence="1">The sequence shown here is derived from an EMBL/GenBank/DDBJ whole genome shotgun (WGS) entry which is preliminary data.</text>
</comment>
<keyword evidence="2" id="KW-1185">Reference proteome</keyword>
<organism evidence="1 2">
    <name type="scientific">Trifolium pratense</name>
    <name type="common">Red clover</name>
    <dbReference type="NCBI Taxonomy" id="57577"/>
    <lineage>
        <taxon>Eukaryota</taxon>
        <taxon>Viridiplantae</taxon>
        <taxon>Streptophyta</taxon>
        <taxon>Embryophyta</taxon>
        <taxon>Tracheophyta</taxon>
        <taxon>Spermatophyta</taxon>
        <taxon>Magnoliopsida</taxon>
        <taxon>eudicotyledons</taxon>
        <taxon>Gunneridae</taxon>
        <taxon>Pentapetalae</taxon>
        <taxon>rosids</taxon>
        <taxon>fabids</taxon>
        <taxon>Fabales</taxon>
        <taxon>Fabaceae</taxon>
        <taxon>Papilionoideae</taxon>
        <taxon>50 kb inversion clade</taxon>
        <taxon>NPAAA clade</taxon>
        <taxon>Hologalegina</taxon>
        <taxon>IRL clade</taxon>
        <taxon>Trifolieae</taxon>
        <taxon>Trifolium</taxon>
    </lineage>
</organism>
<proteinExistence type="predicted"/>
<dbReference type="Proteomes" id="UP001177021">
    <property type="component" value="Unassembled WGS sequence"/>
</dbReference>
<dbReference type="EMBL" id="CASHSV030000615">
    <property type="protein sequence ID" value="CAJ2671096.1"/>
    <property type="molecule type" value="Genomic_DNA"/>
</dbReference>
<gene>
    <name evidence="1" type="ORF">MILVUS5_LOCUS35015</name>
</gene>
<evidence type="ECO:0000313" key="1">
    <source>
        <dbReference type="EMBL" id="CAJ2671096.1"/>
    </source>
</evidence>
<evidence type="ECO:0000313" key="2">
    <source>
        <dbReference type="Proteomes" id="UP001177021"/>
    </source>
</evidence>
<name>A0ACB0LPE4_TRIPR</name>
<protein>
    <submittedName>
        <fullName evidence="1">Uncharacterized protein</fullName>
    </submittedName>
</protein>